<evidence type="ECO:0000313" key="2">
    <source>
        <dbReference type="EMBL" id="AMO95656.1"/>
    </source>
</evidence>
<dbReference type="PATRIC" id="fig|158899.10.peg.2993"/>
<name>A0A127PCU8_9BURK</name>
<evidence type="ECO:0000256" key="1">
    <source>
        <dbReference type="SAM" id="Phobius"/>
    </source>
</evidence>
<organism evidence="2">
    <name type="scientific">Collimonas fungivorans</name>
    <dbReference type="NCBI Taxonomy" id="158899"/>
    <lineage>
        <taxon>Bacteria</taxon>
        <taxon>Pseudomonadati</taxon>
        <taxon>Pseudomonadota</taxon>
        <taxon>Betaproteobacteria</taxon>
        <taxon>Burkholderiales</taxon>
        <taxon>Oxalobacteraceae</taxon>
        <taxon>Collimonas</taxon>
    </lineage>
</organism>
<keyword evidence="1" id="KW-0812">Transmembrane</keyword>
<feature type="transmembrane region" description="Helical" evidence="1">
    <location>
        <begin position="14"/>
        <end position="32"/>
    </location>
</feature>
<reference evidence="2 3" key="1">
    <citation type="submission" date="2015-11" db="EMBL/GenBank/DDBJ databases">
        <title>Exploring the genomic traits of fungus-feeding bacterial genus Collimonas.</title>
        <authorList>
            <person name="Song C."/>
            <person name="Schmidt R."/>
            <person name="de Jager V."/>
            <person name="Krzyzanowska D."/>
            <person name="Jongedijk E."/>
            <person name="Cankar K."/>
            <person name="Beekwilder J."/>
            <person name="van Veen A."/>
            <person name="de Boer W."/>
            <person name="van Veen J.A."/>
            <person name="Garbeva P."/>
        </authorList>
    </citation>
    <scope>NUCLEOTIDE SEQUENCE [LARGE SCALE GENOMIC DNA]</scope>
    <source>
        <strain evidence="2 3">Ter6</strain>
    </source>
</reference>
<keyword evidence="1" id="KW-0472">Membrane</keyword>
<dbReference type="AlphaFoldDB" id="A0A127PCU8"/>
<proteinExistence type="predicted"/>
<accession>A0A127PCU8</accession>
<keyword evidence="1" id="KW-1133">Transmembrane helix</keyword>
<dbReference type="EMBL" id="CP013232">
    <property type="protein sequence ID" value="AMO95656.1"/>
    <property type="molecule type" value="Genomic_DNA"/>
</dbReference>
<evidence type="ECO:0000313" key="3">
    <source>
        <dbReference type="Proteomes" id="UP000072421"/>
    </source>
</evidence>
<sequence length="37" mass="4281">MSAPQVREWVKRRAIFLCFISVPYFCALFLSVGSNFP</sequence>
<protein>
    <submittedName>
        <fullName evidence="2">Putative membrane protein</fullName>
    </submittedName>
</protein>
<dbReference type="Proteomes" id="UP000072421">
    <property type="component" value="Chromosome"/>
</dbReference>
<gene>
    <name evidence="2" type="ORF">CFter6_2998</name>
</gene>